<keyword evidence="3" id="KW-1185">Reference proteome</keyword>
<gene>
    <name evidence="2" type="ORF">CBQ26_16720</name>
    <name evidence="1" type="ORF">CBQ26_18945</name>
</gene>
<dbReference type="RefSeq" id="WP_088249789.1">
    <property type="nucleotide sequence ID" value="NZ_NHMK01000027.1"/>
</dbReference>
<proteinExistence type="predicted"/>
<reference evidence="2 3" key="1">
    <citation type="submission" date="2017-05" db="EMBL/GenBank/DDBJ databases">
        <title>De novo genome assembly of Deniococcus indicus strain DR1.</title>
        <authorList>
            <person name="Chauhan D."/>
            <person name="Yennamalli R.M."/>
            <person name="Priyadarshini R."/>
        </authorList>
    </citation>
    <scope>NUCLEOTIDE SEQUENCE [LARGE SCALE GENOMIC DNA]</scope>
    <source>
        <strain evidence="2 3">DR1</strain>
    </source>
</reference>
<comment type="caution">
    <text evidence="2">The sequence shown here is derived from an EMBL/GenBank/DDBJ whole genome shotgun (WGS) entry which is preliminary data.</text>
</comment>
<sequence>MAPLRAAEPARFSPLQPVPMTTIEVHVIQTLPPSRVNRGEDGHPKTVMMGGVQRLRISSQSMKATQRDTERTRRTKVPHELVERALNVGTEARLVIMDVLAQRYGAYDERQRLKAMVYLDDTEVAQLAECIRPMLNRLTSLQEQVTSQPKDKGTRATYDALLVETLADYAPGMSEDLALYGRFIAEASTDHIVAATSYGHAISTHRENMTADFFSAVDHVTGESAHIGTQRLAAPTLYRFASLDVGQLRRNLDSEPLGPVIRRWIHGFMLAVPEHGGHGAAAATLPEHVLLLRRDGGHAVTLANAFAEPAYPAAGESLVAASIRRLHDHLDFTERVYSNGRTTSALVSAYPHLVPSLTASRTLDEAIGRVLELQ</sequence>
<dbReference type="Proteomes" id="UP000197208">
    <property type="component" value="Unassembled WGS sequence"/>
</dbReference>
<evidence type="ECO:0000313" key="1">
    <source>
        <dbReference type="EMBL" id="OWL93662.1"/>
    </source>
</evidence>
<dbReference type="AlphaFoldDB" id="A0A246BFZ5"/>
<dbReference type="EMBL" id="NHMK01000032">
    <property type="protein sequence ID" value="OWL93662.1"/>
    <property type="molecule type" value="Genomic_DNA"/>
</dbReference>
<evidence type="ECO:0000313" key="3">
    <source>
        <dbReference type="Proteomes" id="UP000197208"/>
    </source>
</evidence>
<protein>
    <recommendedName>
        <fullName evidence="4">Type I-E CRISPR-associated protein Cas7/Cse4/CasC</fullName>
    </recommendedName>
</protein>
<dbReference type="InterPro" id="IPR010148">
    <property type="entry name" value="CRISPR-assoc_prot_CT1975"/>
</dbReference>
<evidence type="ECO:0000313" key="2">
    <source>
        <dbReference type="EMBL" id="OWL94142.1"/>
    </source>
</evidence>
<dbReference type="EMBL" id="NHMK01000027">
    <property type="protein sequence ID" value="OWL94142.1"/>
    <property type="molecule type" value="Genomic_DNA"/>
</dbReference>
<organism evidence="2 3">
    <name type="scientific">Deinococcus indicus</name>
    <dbReference type="NCBI Taxonomy" id="223556"/>
    <lineage>
        <taxon>Bacteria</taxon>
        <taxon>Thermotogati</taxon>
        <taxon>Deinococcota</taxon>
        <taxon>Deinococci</taxon>
        <taxon>Deinococcales</taxon>
        <taxon>Deinococcaceae</taxon>
        <taxon>Deinococcus</taxon>
    </lineage>
</organism>
<name>A0A246BFZ5_9DEIO</name>
<dbReference type="Pfam" id="PF09344">
    <property type="entry name" value="Cas_CT1975"/>
    <property type="match status" value="1"/>
</dbReference>
<evidence type="ECO:0008006" key="4">
    <source>
        <dbReference type="Google" id="ProtNLM"/>
    </source>
</evidence>
<accession>A0A246BFZ5</accession>
<dbReference type="OrthoDB" id="5291250at2"/>